<evidence type="ECO:0000313" key="1">
    <source>
        <dbReference type="EMBL" id="SDF76538.1"/>
    </source>
</evidence>
<gene>
    <name evidence="1" type="ORF">SAMN05444167_3239</name>
</gene>
<organism evidence="1 2">
    <name type="scientific">Terriglobus roseus</name>
    <dbReference type="NCBI Taxonomy" id="392734"/>
    <lineage>
        <taxon>Bacteria</taxon>
        <taxon>Pseudomonadati</taxon>
        <taxon>Acidobacteriota</taxon>
        <taxon>Terriglobia</taxon>
        <taxon>Terriglobales</taxon>
        <taxon>Acidobacteriaceae</taxon>
        <taxon>Terriglobus</taxon>
    </lineage>
</organism>
<dbReference type="EMBL" id="LT629690">
    <property type="protein sequence ID" value="SDF76538.1"/>
    <property type="molecule type" value="Genomic_DNA"/>
</dbReference>
<sequence length="264" mass="28536">MAESVIQYANVDPKGVVFYGPPKMLRGTLPLVNPTDQKLKMQSLAVTTDTLRGPASLPLQTIAVGVRLMPGEQAAVRSTIQLDPQTAPGTYSFSVDVAGTSVPVTAHVTEVVDFRIEPASVTLLAGSENSFERTFVIENAGNVPLPLGERCEAPLTDSIDLKTSMLHGLSNAGDAEVKEKVNAWLKDWGERMPGMLVVLRDPIVLSPGNKMTATATFQLPDTLQPFRCYTANLQLYNAFLTVTVYTTRNVNTSSKKKRGNEDGV</sequence>
<reference evidence="1 2" key="1">
    <citation type="submission" date="2016-10" db="EMBL/GenBank/DDBJ databases">
        <authorList>
            <person name="de Groot N.N."/>
        </authorList>
    </citation>
    <scope>NUCLEOTIDE SEQUENCE [LARGE SCALE GENOMIC DNA]</scope>
    <source>
        <strain evidence="1 2">GAS232</strain>
    </source>
</reference>
<keyword evidence="2" id="KW-1185">Reference proteome</keyword>
<accession>A0A1G7NR29</accession>
<dbReference type="AlphaFoldDB" id="A0A1G7NR29"/>
<dbReference type="Proteomes" id="UP000182427">
    <property type="component" value="Chromosome I"/>
</dbReference>
<name>A0A1G7NR29_9BACT</name>
<evidence type="ECO:0000313" key="2">
    <source>
        <dbReference type="Proteomes" id="UP000182427"/>
    </source>
</evidence>
<protein>
    <submittedName>
        <fullName evidence="1">Uncharacterized protein</fullName>
    </submittedName>
</protein>
<proteinExistence type="predicted"/>
<dbReference type="OrthoDB" id="7056740at2"/>
<dbReference type="RefSeq" id="WP_083346061.1">
    <property type="nucleotide sequence ID" value="NZ_LT629690.1"/>
</dbReference>